<evidence type="ECO:0000256" key="3">
    <source>
        <dbReference type="ARBA" id="ARBA00022692"/>
    </source>
</evidence>
<protein>
    <recommendedName>
        <fullName evidence="7">ComEC/Rec2-related protein domain-containing protein</fullName>
    </recommendedName>
</protein>
<dbReference type="Proteomes" id="UP000031307">
    <property type="component" value="Unassembled WGS sequence"/>
</dbReference>
<name>A0A0C1E457_9BACT</name>
<feature type="transmembrane region" description="Helical" evidence="6">
    <location>
        <begin position="514"/>
        <end position="536"/>
    </location>
</feature>
<gene>
    <name evidence="8" type="ORF">DB43_AQ00230</name>
</gene>
<feature type="transmembrane region" description="Helical" evidence="6">
    <location>
        <begin position="308"/>
        <end position="333"/>
    </location>
</feature>
<evidence type="ECO:0000256" key="2">
    <source>
        <dbReference type="ARBA" id="ARBA00022475"/>
    </source>
</evidence>
<organism evidence="8 9">
    <name type="scientific">Parachlamydia acanthamoebae</name>
    <dbReference type="NCBI Taxonomy" id="83552"/>
    <lineage>
        <taxon>Bacteria</taxon>
        <taxon>Pseudomonadati</taxon>
        <taxon>Chlamydiota</taxon>
        <taxon>Chlamydiia</taxon>
        <taxon>Parachlamydiales</taxon>
        <taxon>Parachlamydiaceae</taxon>
        <taxon>Parachlamydia</taxon>
    </lineage>
</organism>
<dbReference type="NCBIfam" id="TIGR00360">
    <property type="entry name" value="ComEC_N-term"/>
    <property type="match status" value="1"/>
</dbReference>
<dbReference type="GO" id="GO:0005886">
    <property type="term" value="C:plasma membrane"/>
    <property type="evidence" value="ECO:0007669"/>
    <property type="project" value="UniProtKB-SubCell"/>
</dbReference>
<dbReference type="PATRIC" id="fig|83552.4.peg.2667"/>
<dbReference type="Pfam" id="PF03772">
    <property type="entry name" value="Competence"/>
    <property type="match status" value="1"/>
</dbReference>
<comment type="subcellular location">
    <subcellularLocation>
        <location evidence="1">Cell membrane</location>
        <topology evidence="1">Multi-pass membrane protein</topology>
    </subcellularLocation>
</comment>
<dbReference type="InterPro" id="IPR004477">
    <property type="entry name" value="ComEC_N"/>
</dbReference>
<evidence type="ECO:0000313" key="8">
    <source>
        <dbReference type="EMBL" id="KIA76217.1"/>
    </source>
</evidence>
<feature type="domain" description="ComEC/Rec2-related protein" evidence="7">
    <location>
        <begin position="268"/>
        <end position="536"/>
    </location>
</feature>
<dbReference type="PANTHER" id="PTHR30619:SF7">
    <property type="entry name" value="BETA-LACTAMASE DOMAIN PROTEIN"/>
    <property type="match status" value="1"/>
</dbReference>
<feature type="transmembrane region" description="Helical" evidence="6">
    <location>
        <begin position="49"/>
        <end position="71"/>
    </location>
</feature>
<keyword evidence="5 6" id="KW-0472">Membrane</keyword>
<dbReference type="PANTHER" id="PTHR30619">
    <property type="entry name" value="DNA INTERNALIZATION/COMPETENCE PROTEIN COMEC/REC2"/>
    <property type="match status" value="1"/>
</dbReference>
<reference evidence="8 9" key="1">
    <citation type="journal article" date="2014" name="Mol. Biol. Evol.">
        <title>Massive expansion of Ubiquitination-related gene families within the Chlamydiae.</title>
        <authorList>
            <person name="Domman D."/>
            <person name="Collingro A."/>
            <person name="Lagkouvardos I."/>
            <person name="Gehre L."/>
            <person name="Weinmaier T."/>
            <person name="Rattei T."/>
            <person name="Subtil A."/>
            <person name="Horn M."/>
        </authorList>
    </citation>
    <scope>NUCLEOTIDE SEQUENCE [LARGE SCALE GENOMIC DNA]</scope>
    <source>
        <strain evidence="8 9">OEW1</strain>
    </source>
</reference>
<feature type="transmembrane region" description="Helical" evidence="6">
    <location>
        <begin position="425"/>
        <end position="444"/>
    </location>
</feature>
<feature type="transmembrane region" description="Helical" evidence="6">
    <location>
        <begin position="456"/>
        <end position="479"/>
    </location>
</feature>
<evidence type="ECO:0000256" key="1">
    <source>
        <dbReference type="ARBA" id="ARBA00004651"/>
    </source>
</evidence>
<feature type="transmembrane region" description="Helical" evidence="6">
    <location>
        <begin position="277"/>
        <end position="296"/>
    </location>
</feature>
<proteinExistence type="predicted"/>
<feature type="transmembrane region" description="Helical" evidence="6">
    <location>
        <begin position="374"/>
        <end position="393"/>
    </location>
</feature>
<evidence type="ECO:0000256" key="6">
    <source>
        <dbReference type="SAM" id="Phobius"/>
    </source>
</evidence>
<keyword evidence="4 6" id="KW-1133">Transmembrane helix</keyword>
<evidence type="ECO:0000259" key="7">
    <source>
        <dbReference type="Pfam" id="PF03772"/>
    </source>
</evidence>
<dbReference type="EMBL" id="JSAM01000127">
    <property type="protein sequence ID" value="KIA76217.1"/>
    <property type="molecule type" value="Genomic_DNA"/>
</dbReference>
<dbReference type="InterPro" id="IPR052159">
    <property type="entry name" value="Competence_DNA_uptake"/>
</dbReference>
<comment type="caution">
    <text evidence="8">The sequence shown here is derived from an EMBL/GenBank/DDBJ whole genome shotgun (WGS) entry which is preliminary data.</text>
</comment>
<evidence type="ECO:0000313" key="9">
    <source>
        <dbReference type="Proteomes" id="UP000031307"/>
    </source>
</evidence>
<evidence type="ECO:0000256" key="4">
    <source>
        <dbReference type="ARBA" id="ARBA00022989"/>
    </source>
</evidence>
<accession>A0A0C1E457</accession>
<feature type="transmembrane region" description="Helical" evidence="6">
    <location>
        <begin position="103"/>
        <end position="123"/>
    </location>
</feature>
<evidence type="ECO:0000256" key="5">
    <source>
        <dbReference type="ARBA" id="ARBA00023136"/>
    </source>
</evidence>
<feature type="transmembrane region" description="Helical" evidence="6">
    <location>
        <begin position="345"/>
        <end position="362"/>
    </location>
</feature>
<dbReference type="AlphaFoldDB" id="A0A0C1E457"/>
<feature type="transmembrane region" description="Helical" evidence="6">
    <location>
        <begin position="77"/>
        <end position="96"/>
    </location>
</feature>
<keyword evidence="3 6" id="KW-0812">Transmembrane</keyword>
<sequence>MCAQINAYMSYSWANSRGATELVLARFIAWQRTPLISQFFHPLAATYDLFWRFHPALLYGLAMLMGIQAALFSLPVLFLPFCVIWFPVVTTPLGLFPRLKKRLLIALAVIAAAYLYAHSLYLYPQVSAEGTQGIACIDISSIKSAKSFQGQSWKYTGTIQSFVPLDGQDSVACHVPYTLFHSEHFDATCSYFVEGILKEWRPGYYILKLKKGKVWAPVSQTWSMAELRLQWKQQLFDYILKHIPEKRSARFLAGIVTGEFDDGQLSFEFSRFGLQHIMAISGFHFAIIASILGFFLRQGFSKNVQTLILLLLLTGYFVFLGPACSIMRAWITISISLCGYLLNKRAFGLNSLGVALIVMLVINPLSYRSLAFQFSILTTASILLFMPVMTTLLEKIWPKRPLKEAVLMRLTDQHGYVILSMFRDALALCLSVNLIALPLTLFYFHKFPLLSILYNLFFPFLVSIAMFLLVISMGIGLIWPYAAKGFYVVTSEYTALMLDFTFNMPTSMDYFLRVRYFSGEALIVYLVVLLTVGIFLSPKAQSSSPYFT</sequence>
<keyword evidence="2" id="KW-1003">Cell membrane</keyword>